<comment type="caution">
    <text evidence="1">The sequence shown here is derived from an EMBL/GenBank/DDBJ whole genome shotgun (WGS) entry which is preliminary data.</text>
</comment>
<name>A0A929MMC6_ABIDE</name>
<protein>
    <submittedName>
        <fullName evidence="1">Uncharacterized protein</fullName>
    </submittedName>
</protein>
<accession>A0A929MMC6</accession>
<dbReference type="AlphaFoldDB" id="A0A929MMC6"/>
<evidence type="ECO:0000313" key="1">
    <source>
        <dbReference type="EMBL" id="MBF0934033.1"/>
    </source>
</evidence>
<evidence type="ECO:0000313" key="2">
    <source>
        <dbReference type="Proteomes" id="UP000757900"/>
    </source>
</evidence>
<gene>
    <name evidence="1" type="ORF">HXK00_00135</name>
</gene>
<sequence length="91" mass="10427">MEQFDLVKKVISEFDFSGEVIFEEESYDGHPFLIVSFEKAYLNNFAVARDINDGVVKAIIAGEFEDGLVVFSEEWLRGWVASAFEADWLPR</sequence>
<reference evidence="1" key="1">
    <citation type="submission" date="2020-04" db="EMBL/GenBank/DDBJ databases">
        <title>Deep metagenomics examines the oral microbiome during advanced dental caries in children, revealing novel taxa and co-occurrences with host molecules.</title>
        <authorList>
            <person name="Baker J.L."/>
            <person name="Morton J.T."/>
            <person name="Dinis M."/>
            <person name="Alvarez R."/>
            <person name="Tran N.C."/>
            <person name="Knight R."/>
            <person name="Edlund A."/>
        </authorList>
    </citation>
    <scope>NUCLEOTIDE SEQUENCE</scope>
    <source>
        <strain evidence="1">JCVI_23_bin.16</strain>
    </source>
</reference>
<organism evidence="1 2">
    <name type="scientific">Abiotrophia defectiva</name>
    <name type="common">Streptococcus defectivus</name>
    <dbReference type="NCBI Taxonomy" id="46125"/>
    <lineage>
        <taxon>Bacteria</taxon>
        <taxon>Bacillati</taxon>
        <taxon>Bacillota</taxon>
        <taxon>Bacilli</taxon>
        <taxon>Lactobacillales</taxon>
        <taxon>Aerococcaceae</taxon>
        <taxon>Abiotrophia</taxon>
    </lineage>
</organism>
<dbReference type="EMBL" id="JABZFV010000001">
    <property type="protein sequence ID" value="MBF0934033.1"/>
    <property type="molecule type" value="Genomic_DNA"/>
</dbReference>
<proteinExistence type="predicted"/>
<dbReference type="Proteomes" id="UP000757900">
    <property type="component" value="Unassembled WGS sequence"/>
</dbReference>